<dbReference type="EC" id="2.7.1.12" evidence="3"/>
<keyword evidence="11" id="KW-1185">Reference proteome</keyword>
<dbReference type="InterPro" id="IPR006001">
    <property type="entry name" value="Therm_gnt_kin"/>
</dbReference>
<dbReference type="UniPathway" id="UPA00792"/>
<evidence type="ECO:0000256" key="2">
    <source>
        <dbReference type="ARBA" id="ARBA00008420"/>
    </source>
</evidence>
<dbReference type="Gene3D" id="3.40.50.300">
    <property type="entry name" value="P-loop containing nucleotide triphosphate hydrolases"/>
    <property type="match status" value="1"/>
</dbReference>
<keyword evidence="4" id="KW-0808">Transferase</keyword>
<comment type="caution">
    <text evidence="10">The sequence shown here is derived from an EMBL/GenBank/DDBJ whole genome shotgun (WGS) entry which is preliminary data.</text>
</comment>
<dbReference type="GO" id="GO:0005975">
    <property type="term" value="P:carbohydrate metabolic process"/>
    <property type="evidence" value="ECO:0007669"/>
    <property type="project" value="InterPro"/>
</dbReference>
<dbReference type="OrthoDB" id="275177at2759"/>
<evidence type="ECO:0000256" key="3">
    <source>
        <dbReference type="ARBA" id="ARBA00012054"/>
    </source>
</evidence>
<evidence type="ECO:0000256" key="7">
    <source>
        <dbReference type="ARBA" id="ARBA00022840"/>
    </source>
</evidence>
<keyword evidence="7" id="KW-0067">ATP-binding</keyword>
<comment type="pathway">
    <text evidence="1">Carbohydrate acid metabolism; D-gluconate degradation.</text>
</comment>
<sequence length="89" mass="10048">MSRGIPLTDGDRIPWLESHRDAIRERLDRGEDVTVSCSALQHKYREILREGGCSYRSGSGSYSRIHVIYLYPNQGLLENLSGFSFGGIM</sequence>
<dbReference type="EMBL" id="SPHZ02000001">
    <property type="protein sequence ID" value="KAF0935380.1"/>
    <property type="molecule type" value="Genomic_DNA"/>
</dbReference>
<evidence type="ECO:0000256" key="6">
    <source>
        <dbReference type="ARBA" id="ARBA00022777"/>
    </source>
</evidence>
<keyword evidence="5" id="KW-0547">Nucleotide-binding</keyword>
<proteinExistence type="inferred from homology"/>
<protein>
    <recommendedName>
        <fullName evidence="3">gluconokinase</fullName>
        <ecNumber evidence="3">2.7.1.12</ecNumber>
    </recommendedName>
    <alternativeName>
        <fullName evidence="8">Gluconate kinase</fullName>
    </alternativeName>
</protein>
<name>A0A6G1FEM4_9ORYZ</name>
<evidence type="ECO:0000313" key="10">
    <source>
        <dbReference type="EMBL" id="KAF0935380.1"/>
    </source>
</evidence>
<organism evidence="10 11">
    <name type="scientific">Oryza meyeriana var. granulata</name>
    <dbReference type="NCBI Taxonomy" id="110450"/>
    <lineage>
        <taxon>Eukaryota</taxon>
        <taxon>Viridiplantae</taxon>
        <taxon>Streptophyta</taxon>
        <taxon>Embryophyta</taxon>
        <taxon>Tracheophyta</taxon>
        <taxon>Spermatophyta</taxon>
        <taxon>Magnoliopsida</taxon>
        <taxon>Liliopsida</taxon>
        <taxon>Poales</taxon>
        <taxon>Poaceae</taxon>
        <taxon>BOP clade</taxon>
        <taxon>Oryzoideae</taxon>
        <taxon>Oryzeae</taxon>
        <taxon>Oryzinae</taxon>
        <taxon>Oryza</taxon>
        <taxon>Oryza meyeriana</taxon>
    </lineage>
</organism>
<keyword evidence="6" id="KW-0418">Kinase</keyword>
<dbReference type="Proteomes" id="UP000479710">
    <property type="component" value="Unassembled WGS sequence"/>
</dbReference>
<dbReference type="GO" id="GO:0046316">
    <property type="term" value="F:gluconokinase activity"/>
    <property type="evidence" value="ECO:0007669"/>
    <property type="project" value="UniProtKB-EC"/>
</dbReference>
<evidence type="ECO:0000256" key="5">
    <source>
        <dbReference type="ARBA" id="ARBA00022741"/>
    </source>
</evidence>
<evidence type="ECO:0000256" key="1">
    <source>
        <dbReference type="ARBA" id="ARBA00004875"/>
    </source>
</evidence>
<comment type="similarity">
    <text evidence="2">Belongs to the gluconokinase GntK/GntV family.</text>
</comment>
<evidence type="ECO:0000256" key="8">
    <source>
        <dbReference type="ARBA" id="ARBA00029835"/>
    </source>
</evidence>
<gene>
    <name evidence="10" type="ORF">E2562_032465</name>
</gene>
<dbReference type="PANTHER" id="PTHR43442">
    <property type="entry name" value="GLUCONOKINASE-RELATED"/>
    <property type="match status" value="1"/>
</dbReference>
<evidence type="ECO:0000256" key="4">
    <source>
        <dbReference type="ARBA" id="ARBA00022679"/>
    </source>
</evidence>
<dbReference type="GO" id="GO:0005737">
    <property type="term" value="C:cytoplasm"/>
    <property type="evidence" value="ECO:0007669"/>
    <property type="project" value="TreeGrafter"/>
</dbReference>
<accession>A0A6G1FEM4</accession>
<comment type="catalytic activity">
    <reaction evidence="9">
        <text>D-gluconate + ATP = 6-phospho-D-gluconate + ADP + H(+)</text>
        <dbReference type="Rhea" id="RHEA:19433"/>
        <dbReference type="ChEBI" id="CHEBI:15378"/>
        <dbReference type="ChEBI" id="CHEBI:18391"/>
        <dbReference type="ChEBI" id="CHEBI:30616"/>
        <dbReference type="ChEBI" id="CHEBI:58759"/>
        <dbReference type="ChEBI" id="CHEBI:456216"/>
        <dbReference type="EC" id="2.7.1.12"/>
    </reaction>
</comment>
<evidence type="ECO:0000313" key="11">
    <source>
        <dbReference type="Proteomes" id="UP000479710"/>
    </source>
</evidence>
<evidence type="ECO:0000256" key="9">
    <source>
        <dbReference type="ARBA" id="ARBA00048090"/>
    </source>
</evidence>
<reference evidence="10 11" key="1">
    <citation type="submission" date="2019-11" db="EMBL/GenBank/DDBJ databases">
        <title>Whole genome sequence of Oryza granulata.</title>
        <authorList>
            <person name="Li W."/>
        </authorList>
    </citation>
    <scope>NUCLEOTIDE SEQUENCE [LARGE SCALE GENOMIC DNA]</scope>
    <source>
        <strain evidence="11">cv. Menghai</strain>
        <tissue evidence="10">Leaf</tissue>
    </source>
</reference>
<dbReference type="GO" id="GO:0005524">
    <property type="term" value="F:ATP binding"/>
    <property type="evidence" value="ECO:0007669"/>
    <property type="project" value="UniProtKB-KW"/>
</dbReference>
<dbReference type="InterPro" id="IPR027417">
    <property type="entry name" value="P-loop_NTPase"/>
</dbReference>
<dbReference type="AlphaFoldDB" id="A0A6G1FEM4"/>
<dbReference type="PANTHER" id="PTHR43442:SF3">
    <property type="entry name" value="GLUCONOKINASE-RELATED"/>
    <property type="match status" value="1"/>
</dbReference>